<evidence type="ECO:0000313" key="2">
    <source>
        <dbReference type="Proteomes" id="UP000177697"/>
    </source>
</evidence>
<comment type="caution">
    <text evidence="1">The sequence shown here is derived from an EMBL/GenBank/DDBJ whole genome shotgun (WGS) entry which is preliminary data.</text>
</comment>
<proteinExistence type="predicted"/>
<dbReference type="EMBL" id="MHWW01000009">
    <property type="protein sequence ID" value="OHB15375.1"/>
    <property type="molecule type" value="Genomic_DNA"/>
</dbReference>
<protein>
    <submittedName>
        <fullName evidence="1">Uncharacterized protein</fullName>
    </submittedName>
</protein>
<accession>A0A1G2V171</accession>
<sequence length="218" mass="24784">MKLKERFAAVELRKKGYSLNEIVEILHIAKGSASVWVRNISLSKTAEKRLLTRITIGQLASQKAKRAQTVIKESNAIDIADEIISKLVYNKNVAQILCAFIYYCEGSKDVRKGLSFTNSDPDLVRFFLSIFRKSFDLNEKKFSVGVHLHSYHNPKKQLKFWSKTTNIPVEQFIKPYLKPTSGLYKKEGYPGCVSVRYGSAKIARELKAVAVQFMKMGL</sequence>
<dbReference type="Proteomes" id="UP000177697">
    <property type="component" value="Unassembled WGS sequence"/>
</dbReference>
<organism evidence="1 2">
    <name type="scientific">Candidatus Zambryskibacteria bacterium RIFOXYC1_FULL_39_10</name>
    <dbReference type="NCBI Taxonomy" id="1802779"/>
    <lineage>
        <taxon>Bacteria</taxon>
        <taxon>Candidatus Zambryskiibacteriota</taxon>
    </lineage>
</organism>
<gene>
    <name evidence="1" type="ORF">A2431_03760</name>
</gene>
<name>A0A1G2V171_9BACT</name>
<dbReference type="AlphaFoldDB" id="A0A1G2V171"/>
<reference evidence="1 2" key="1">
    <citation type="journal article" date="2016" name="Nat. Commun.">
        <title>Thousands of microbial genomes shed light on interconnected biogeochemical processes in an aquifer system.</title>
        <authorList>
            <person name="Anantharaman K."/>
            <person name="Brown C.T."/>
            <person name="Hug L.A."/>
            <person name="Sharon I."/>
            <person name="Castelle C.J."/>
            <person name="Probst A.J."/>
            <person name="Thomas B.C."/>
            <person name="Singh A."/>
            <person name="Wilkins M.J."/>
            <person name="Karaoz U."/>
            <person name="Brodie E.L."/>
            <person name="Williams K.H."/>
            <person name="Hubbard S.S."/>
            <person name="Banfield J.F."/>
        </authorList>
    </citation>
    <scope>NUCLEOTIDE SEQUENCE [LARGE SCALE GENOMIC DNA]</scope>
</reference>
<evidence type="ECO:0000313" key="1">
    <source>
        <dbReference type="EMBL" id="OHB15375.1"/>
    </source>
</evidence>